<proteinExistence type="predicted"/>
<evidence type="ECO:0000313" key="6">
    <source>
        <dbReference type="EMBL" id="PUE05566.1"/>
    </source>
</evidence>
<evidence type="ECO:0000313" key="7">
    <source>
        <dbReference type="Proteomes" id="UP000243361"/>
    </source>
</evidence>
<feature type="binding site" evidence="2">
    <location>
        <position position="196"/>
    </location>
    <ligand>
        <name>S-adenosyl-L-methionine</name>
        <dbReference type="ChEBI" id="CHEBI:59789"/>
    </ligand>
</feature>
<feature type="binding site" evidence="2">
    <location>
        <position position="73"/>
    </location>
    <ligand>
        <name>S-adenosyl-L-methionine</name>
        <dbReference type="ChEBI" id="CHEBI:59789"/>
    </ligand>
</feature>
<protein>
    <submittedName>
        <fullName evidence="6">23S rRNA (Guanine(745)-N(1))-methyltransferase</fullName>
    </submittedName>
</protein>
<dbReference type="PANTHER" id="PTHR43460">
    <property type="entry name" value="METHYLTRANSFERASE"/>
    <property type="match status" value="1"/>
</dbReference>
<feature type="binding site" evidence="1">
    <location>
        <position position="27"/>
    </location>
    <ligand>
        <name>Zn(2+)</name>
        <dbReference type="ChEBI" id="CHEBI:29105"/>
    </ligand>
</feature>
<evidence type="ECO:0000256" key="2">
    <source>
        <dbReference type="PIRSR" id="PIRSR018249-2"/>
    </source>
</evidence>
<keyword evidence="2" id="KW-0949">S-adenosyl-L-methionine</keyword>
<reference evidence="5 7" key="1">
    <citation type="submission" date="2017-02" db="EMBL/GenBank/DDBJ databases">
        <title>Novel co-symbiosis in the unique lucinid bivalve Phacoides pectinatus.</title>
        <authorList>
            <person name="Lim S.J."/>
            <person name="Davis B.G."/>
            <person name="Gill D.E."/>
            <person name="Engel A.S."/>
            <person name="Anderson L.C."/>
            <person name="Campbell B.J."/>
        </authorList>
    </citation>
    <scope>NUCLEOTIDE SEQUENCE [LARGE SCALE GENOMIC DNA]</scope>
    <source>
        <strain evidence="5">LUC13016_P6</strain>
    </source>
</reference>
<dbReference type="Pfam" id="PF21302">
    <property type="entry name" value="Zn_ribbon_RlmA"/>
    <property type="match status" value="1"/>
</dbReference>
<keyword evidence="6" id="KW-0808">Transferase</keyword>
<feature type="binding site" evidence="1">
    <location>
        <position position="11"/>
    </location>
    <ligand>
        <name>Zn(2+)</name>
        <dbReference type="ChEBI" id="CHEBI:29105"/>
    </ligand>
</feature>
<dbReference type="AlphaFoldDB" id="A0A657PML7"/>
<keyword evidence="7" id="KW-1185">Reference proteome</keyword>
<dbReference type="EMBL" id="MUIE01000373">
    <property type="protein sequence ID" value="OQX32783.1"/>
    <property type="molecule type" value="Genomic_DNA"/>
</dbReference>
<dbReference type="Pfam" id="PF13847">
    <property type="entry name" value="Methyltransf_31"/>
    <property type="match status" value="1"/>
</dbReference>
<dbReference type="GO" id="GO:0046872">
    <property type="term" value="F:metal ion binding"/>
    <property type="evidence" value="ECO:0007669"/>
    <property type="project" value="UniProtKB-KW"/>
</dbReference>
<dbReference type="Proteomes" id="UP000243361">
    <property type="component" value="Unassembled WGS sequence"/>
</dbReference>
<dbReference type="InterPro" id="IPR029063">
    <property type="entry name" value="SAM-dependent_MTases_sf"/>
</dbReference>
<keyword evidence="1" id="KW-0479">Metal-binding</keyword>
<evidence type="ECO:0000313" key="8">
    <source>
        <dbReference type="Proteomes" id="UP000250928"/>
    </source>
</evidence>
<name>A0A657PML7_9GAMM</name>
<feature type="domain" description="23S rRNA (guanine(745)-N(1))-methyltransferase N-terminal" evidence="4">
    <location>
        <begin position="10"/>
        <end position="51"/>
    </location>
</feature>
<dbReference type="InterPro" id="IPR048647">
    <property type="entry name" value="RlmA_N"/>
</dbReference>
<dbReference type="InterPro" id="IPR052939">
    <property type="entry name" value="23S_rRNA_MeTrnsfrase_RlmA"/>
</dbReference>
<keyword evidence="1" id="KW-0862">Zinc</keyword>
<reference evidence="6 8" key="2">
    <citation type="submission" date="2018-01" db="EMBL/GenBank/DDBJ databases">
        <title>Novel co-symbiosis in the lucinid bivalve Phacoides pectinatus.</title>
        <authorList>
            <person name="Lim S.J."/>
            <person name="Davis B.G."/>
            <person name="Gill D.E."/>
            <person name="Engel A.S."/>
            <person name="Anderson L.C."/>
            <person name="Campbell B.J."/>
        </authorList>
    </citation>
    <scope>NUCLEOTIDE SEQUENCE [LARGE SCALE GENOMIC DNA]</scope>
    <source>
        <strain evidence="6">N3_P5</strain>
    </source>
</reference>
<feature type="binding site" evidence="1">
    <location>
        <position position="14"/>
    </location>
    <ligand>
        <name>Zn(2+)</name>
        <dbReference type="ChEBI" id="CHEBI:29105"/>
    </ligand>
</feature>
<dbReference type="GO" id="GO:0032259">
    <property type="term" value="P:methylation"/>
    <property type="evidence" value="ECO:0007669"/>
    <property type="project" value="UniProtKB-KW"/>
</dbReference>
<dbReference type="EMBL" id="PQCO01000065">
    <property type="protein sequence ID" value="PUE05566.1"/>
    <property type="molecule type" value="Genomic_DNA"/>
</dbReference>
<feature type="binding site" evidence="2">
    <location>
        <begin position="103"/>
        <end position="104"/>
    </location>
    <ligand>
        <name>S-adenosyl-L-methionine</name>
        <dbReference type="ChEBI" id="CHEBI:59789"/>
    </ligand>
</feature>
<organism evidence="5 7">
    <name type="scientific">Candidatus Sedimenticola endophacoides</name>
    <dbReference type="NCBI Taxonomy" id="2548426"/>
    <lineage>
        <taxon>Bacteria</taxon>
        <taxon>Pseudomonadati</taxon>
        <taxon>Pseudomonadota</taxon>
        <taxon>Gammaproteobacteria</taxon>
        <taxon>Chromatiales</taxon>
        <taxon>Sedimenticolaceae</taxon>
        <taxon>Sedimenticola</taxon>
    </lineage>
</organism>
<dbReference type="InterPro" id="IPR016718">
    <property type="entry name" value="rRNA_m1G-MeTrfase_A_prd"/>
</dbReference>
<accession>A0A657PML7</accession>
<dbReference type="InterPro" id="IPR025714">
    <property type="entry name" value="Methyltranfer_dom"/>
</dbReference>
<evidence type="ECO:0000259" key="3">
    <source>
        <dbReference type="Pfam" id="PF13847"/>
    </source>
</evidence>
<gene>
    <name evidence="6" type="primary">rrmA</name>
    <name evidence="5" type="ORF">B0D84_05650</name>
    <name evidence="6" type="ORF">C3L24_00925</name>
</gene>
<feature type="domain" description="Methyltransferase" evidence="3">
    <location>
        <begin position="94"/>
        <end position="210"/>
    </location>
</feature>
<dbReference type="GO" id="GO:0008168">
    <property type="term" value="F:methyltransferase activity"/>
    <property type="evidence" value="ECO:0007669"/>
    <property type="project" value="UniProtKB-KW"/>
</dbReference>
<dbReference type="Gene3D" id="3.40.50.150">
    <property type="entry name" value="Vaccinia Virus protein VP39"/>
    <property type="match status" value="1"/>
</dbReference>
<dbReference type="SUPFAM" id="SSF53335">
    <property type="entry name" value="S-adenosyl-L-methionine-dependent methyltransferases"/>
    <property type="match status" value="1"/>
</dbReference>
<evidence type="ECO:0000313" key="5">
    <source>
        <dbReference type="EMBL" id="OQX32783.1"/>
    </source>
</evidence>
<dbReference type="PIRSF" id="PIRSF018249">
    <property type="entry name" value="MyrA_prd"/>
    <property type="match status" value="1"/>
</dbReference>
<dbReference type="CDD" id="cd02440">
    <property type="entry name" value="AdoMet_MTases"/>
    <property type="match status" value="1"/>
</dbReference>
<feature type="binding site" evidence="1">
    <location>
        <position position="31"/>
    </location>
    <ligand>
        <name>Zn(2+)</name>
        <dbReference type="ChEBI" id="CHEBI:29105"/>
    </ligand>
</feature>
<dbReference type="Proteomes" id="UP000250928">
    <property type="component" value="Unassembled WGS sequence"/>
</dbReference>
<sequence>MPISITPAWTCPICHAPLKLHHRSFRCAANHCFDQAREGYVNLLPSHHRHSAQPGDDRAMITNRRAFLEQGHYRPLAERLGDLCREHAAGRDHWHLLDSGCGEGYYSGLIAHLLEAENPLLQLQVSGVDISKEAVRLAARRHRAIHFAVASNASLPLADAGVDCLLQVFAPGYESEITRLLRPGGLYLRVSPGSHHLYRLREMVYDRPRLHDPLPAEVAGLRYLQHQELRFELHLTQPGDAGRLLAMTPYYWQASRQKQERIADLEHLRTEAHFRIDCFGADPYQFSASSSK</sequence>
<dbReference type="PANTHER" id="PTHR43460:SF1">
    <property type="entry name" value="METHYLTRANSFERASE TYPE 11 DOMAIN-CONTAINING PROTEIN"/>
    <property type="match status" value="1"/>
</dbReference>
<evidence type="ECO:0000259" key="4">
    <source>
        <dbReference type="Pfam" id="PF21302"/>
    </source>
</evidence>
<comment type="caution">
    <text evidence="5">The sequence shown here is derived from an EMBL/GenBank/DDBJ whole genome shotgun (WGS) entry which is preliminary data.</text>
</comment>
<evidence type="ECO:0000256" key="1">
    <source>
        <dbReference type="PIRSR" id="PIRSR018249-1"/>
    </source>
</evidence>
<keyword evidence="6" id="KW-0489">Methyltransferase</keyword>